<dbReference type="InterPro" id="IPR014883">
    <property type="entry name" value="VRR_NUC"/>
</dbReference>
<dbReference type="OrthoDB" id="6675421at2"/>
<gene>
    <name evidence="8" type="ORF">SAMN05421680_11190</name>
    <name evidence="7" type="ORF">Xmau_03069</name>
</gene>
<evidence type="ECO:0000256" key="5">
    <source>
        <dbReference type="SAM" id="Phobius"/>
    </source>
</evidence>
<evidence type="ECO:0000313" key="9">
    <source>
        <dbReference type="Proteomes" id="UP000198919"/>
    </source>
</evidence>
<evidence type="ECO:0000256" key="3">
    <source>
        <dbReference type="ARBA" id="ARBA00022801"/>
    </source>
</evidence>
<dbReference type="SMART" id="SM00990">
    <property type="entry name" value="VRR_NUC"/>
    <property type="match status" value="1"/>
</dbReference>
<keyword evidence="3" id="KW-0378">Hydrolase</keyword>
<feature type="compositionally biased region" description="Pro residues" evidence="4">
    <location>
        <begin position="250"/>
        <end position="275"/>
    </location>
</feature>
<dbReference type="GO" id="GO:0016788">
    <property type="term" value="F:hydrolase activity, acting on ester bonds"/>
    <property type="evidence" value="ECO:0007669"/>
    <property type="project" value="InterPro"/>
</dbReference>
<feature type="domain" description="VRR-NUC" evidence="6">
    <location>
        <begin position="101"/>
        <end position="208"/>
    </location>
</feature>
<accession>A0A1I3SI17</accession>
<reference evidence="7 10" key="3">
    <citation type="journal article" date="2017" name="Nat. Microbiol.">
        <title>Natural product diversity associated with the nematode symbionts Photorhabdus and Xenorhabdus.</title>
        <authorList>
            <person name="Tobias N.J."/>
            <person name="Wolff H."/>
            <person name="Djahanschiri B."/>
            <person name="Grundmann F."/>
            <person name="Kronenwerth M."/>
            <person name="Shi Y.M."/>
            <person name="Simonyi S."/>
            <person name="Grun P."/>
            <person name="Shapiro-Ilan D."/>
            <person name="Pidot S.J."/>
            <person name="Stinear T.P."/>
            <person name="Ebersberger I."/>
            <person name="Bode H.B."/>
        </authorList>
    </citation>
    <scope>NUCLEOTIDE SEQUENCE [LARGE SCALE GENOMIC DNA]</scope>
    <source>
        <strain evidence="7 10">DSM 17908</strain>
    </source>
</reference>
<evidence type="ECO:0000313" key="7">
    <source>
        <dbReference type="EMBL" id="PHM39164.1"/>
    </source>
</evidence>
<keyword evidence="5" id="KW-1133">Transmembrane helix</keyword>
<keyword evidence="5" id="KW-0472">Membrane</keyword>
<evidence type="ECO:0000259" key="6">
    <source>
        <dbReference type="SMART" id="SM00990"/>
    </source>
</evidence>
<dbReference type="GO" id="GO:0004518">
    <property type="term" value="F:nuclease activity"/>
    <property type="evidence" value="ECO:0007669"/>
    <property type="project" value="UniProtKB-KW"/>
</dbReference>
<dbReference type="Pfam" id="PF08774">
    <property type="entry name" value="VRR_NUC"/>
    <property type="match status" value="1"/>
</dbReference>
<feature type="region of interest" description="Disordered" evidence="4">
    <location>
        <begin position="242"/>
        <end position="278"/>
    </location>
</feature>
<reference evidence="9" key="2">
    <citation type="submission" date="2016-10" db="EMBL/GenBank/DDBJ databases">
        <authorList>
            <person name="Varghese N."/>
            <person name="Submissions S."/>
        </authorList>
    </citation>
    <scope>NUCLEOTIDE SEQUENCE [LARGE SCALE GENOMIC DNA]</scope>
    <source>
        <strain evidence="9">DSM 17908</strain>
    </source>
</reference>
<sequence length="525" mass="58567">MAKKPQQLKPGTMCPAVTSVNCRMERVEFPKDEDQCYLARKAALAIWAPKISFRKGKSISLRQATLSQLIKVEEEASDWQWQYKAEVSFYMRGEIAPLPKLATSKKKKAMYGSNLPHSASWFPNLSIENIIKYGITGLRRPDIILVKNKQLRWPGLKATYFDNSQHPDNLKILIEVKFPGDSLSEGQEKDYPLIAGGRERFGLFVVEDNRDSEEWKNQSAEAKAAEMDYIKKHMALFGGLFPPVGGSNRPPSPAPAPAPSPDVKPTPPPSPPLPIPTHTGIVRYMPKNLPLVSEKPWQHKPVFSIWMALSRDQTVPALIPSPDESSFWEQVEAFYDQGIQLVQDGFTYTKDKIVRSWEWTWDFTASGFNYLTDKTREALAACGAWFRESGKWIADEIIDPVTNKLSYAIHWVSEKTGEIVRLTEEKITEAVEMVYQHTDLTIEALKHVDWYQIAADLGNGTVELMVKIGEEIVTLIETIVVIAAIVLLVGLIIWVGSIVGGVASAVWAMLTVAAAGMAALNAATA</sequence>
<dbReference type="AlphaFoldDB" id="A0A1I3SI17"/>
<keyword evidence="5" id="KW-0812">Transmembrane</keyword>
<feature type="transmembrane region" description="Helical" evidence="5">
    <location>
        <begin position="502"/>
        <end position="523"/>
    </location>
</feature>
<evidence type="ECO:0000313" key="8">
    <source>
        <dbReference type="EMBL" id="SFJ57291.1"/>
    </source>
</evidence>
<evidence type="ECO:0000256" key="2">
    <source>
        <dbReference type="ARBA" id="ARBA00022722"/>
    </source>
</evidence>
<keyword evidence="2" id="KW-0540">Nuclease</keyword>
<dbReference type="EMBL" id="NITY01000012">
    <property type="protein sequence ID" value="PHM39164.1"/>
    <property type="molecule type" value="Genomic_DNA"/>
</dbReference>
<dbReference type="Proteomes" id="UP000198919">
    <property type="component" value="Unassembled WGS sequence"/>
</dbReference>
<dbReference type="RefSeq" id="WP_092511321.1">
    <property type="nucleotide sequence ID" value="NZ_CAWNQB010000004.1"/>
</dbReference>
<keyword evidence="10" id="KW-1185">Reference proteome</keyword>
<organism evidence="8 9">
    <name type="scientific">Xenorhabdus mauleonii</name>
    <dbReference type="NCBI Taxonomy" id="351675"/>
    <lineage>
        <taxon>Bacteria</taxon>
        <taxon>Pseudomonadati</taxon>
        <taxon>Pseudomonadota</taxon>
        <taxon>Gammaproteobacteria</taxon>
        <taxon>Enterobacterales</taxon>
        <taxon>Morganellaceae</taxon>
        <taxon>Xenorhabdus</taxon>
    </lineage>
</organism>
<dbReference type="EMBL" id="FORG01000011">
    <property type="protein sequence ID" value="SFJ57291.1"/>
    <property type="molecule type" value="Genomic_DNA"/>
</dbReference>
<reference evidence="8" key="1">
    <citation type="submission" date="2016-10" db="EMBL/GenBank/DDBJ databases">
        <authorList>
            <person name="de Groot N.N."/>
        </authorList>
    </citation>
    <scope>NUCLEOTIDE SEQUENCE [LARGE SCALE GENOMIC DNA]</scope>
    <source>
        <strain evidence="8">DSM 17908</strain>
    </source>
</reference>
<dbReference type="STRING" id="351675.SAMN05421680_11190"/>
<evidence type="ECO:0000313" key="10">
    <source>
        <dbReference type="Proteomes" id="UP000224607"/>
    </source>
</evidence>
<comment type="cofactor">
    <cofactor evidence="1">
        <name>Mg(2+)</name>
        <dbReference type="ChEBI" id="CHEBI:18420"/>
    </cofactor>
</comment>
<evidence type="ECO:0000256" key="4">
    <source>
        <dbReference type="SAM" id="MobiDB-lite"/>
    </source>
</evidence>
<evidence type="ECO:0000256" key="1">
    <source>
        <dbReference type="ARBA" id="ARBA00001946"/>
    </source>
</evidence>
<protein>
    <submittedName>
        <fullName evidence="8">VRR-NUC domain-containing protein</fullName>
    </submittedName>
</protein>
<dbReference type="Proteomes" id="UP000224607">
    <property type="component" value="Unassembled WGS sequence"/>
</dbReference>
<feature type="transmembrane region" description="Helical" evidence="5">
    <location>
        <begin position="472"/>
        <end position="496"/>
    </location>
</feature>
<proteinExistence type="predicted"/>
<name>A0A1I3SI17_9GAMM</name>